<evidence type="ECO:0000259" key="2">
    <source>
        <dbReference type="PROSITE" id="PS51704"/>
    </source>
</evidence>
<dbReference type="CDD" id="cd08566">
    <property type="entry name" value="GDPD_AtGDE_like"/>
    <property type="match status" value="1"/>
</dbReference>
<dbReference type="PANTHER" id="PTHR46211">
    <property type="entry name" value="GLYCEROPHOSPHORYL DIESTER PHOSPHODIESTERASE"/>
    <property type="match status" value="1"/>
</dbReference>
<dbReference type="GO" id="GO:0006629">
    <property type="term" value="P:lipid metabolic process"/>
    <property type="evidence" value="ECO:0007669"/>
    <property type="project" value="InterPro"/>
</dbReference>
<keyword evidence="3" id="KW-0378">Hydrolase</keyword>
<feature type="chain" id="PRO_5022149202" evidence="1">
    <location>
        <begin position="23"/>
        <end position="340"/>
    </location>
</feature>
<dbReference type="InterPro" id="IPR017946">
    <property type="entry name" value="PLC-like_Pdiesterase_TIM-brl"/>
</dbReference>
<accession>A0A518ELZ4</accession>
<organism evidence="3 4">
    <name type="scientific">Saltatorellus ferox</name>
    <dbReference type="NCBI Taxonomy" id="2528018"/>
    <lineage>
        <taxon>Bacteria</taxon>
        <taxon>Pseudomonadati</taxon>
        <taxon>Planctomycetota</taxon>
        <taxon>Planctomycetia</taxon>
        <taxon>Planctomycetia incertae sedis</taxon>
        <taxon>Saltatorellus</taxon>
    </lineage>
</organism>
<evidence type="ECO:0000313" key="3">
    <source>
        <dbReference type="EMBL" id="QDV05113.1"/>
    </source>
</evidence>
<dbReference type="Proteomes" id="UP000320390">
    <property type="component" value="Chromosome"/>
</dbReference>
<dbReference type="Gene3D" id="3.20.20.190">
    <property type="entry name" value="Phosphatidylinositol (PI) phosphodiesterase"/>
    <property type="match status" value="1"/>
</dbReference>
<dbReference type="PROSITE" id="PS51704">
    <property type="entry name" value="GP_PDE"/>
    <property type="match status" value="1"/>
</dbReference>
<dbReference type="EC" id="3.1.4.46" evidence="3"/>
<evidence type="ECO:0000313" key="4">
    <source>
        <dbReference type="Proteomes" id="UP000320390"/>
    </source>
</evidence>
<sequence precursor="true">MRKRTWMMALGPMAACSGLVLACSGLVLACSGLVLACGRVADPGPGTDSGSGVDPSISAARTIPPLPGVMDRIREAGGVLIAAHRGGPLPGYPENALETLEYGLEQGIRVFEIDVAESQDGELYLMHDRSLRRTGGYDGGVADTDWAVVRELDLRDEEGEPTGFHAPRLADVLAWAKRSGALLELDRKETTSFRRILSAVRAAGAENHVLMITYNDQEAIEVARLAPDLMMTAGVKSAEHQAMLAAEGVDFTHVVAWLGTRDPDPSVYAELGARGIESGFGTLGRPGKRLDDVYAADGDASEYQALVDAGLTLLATDMPYFVARELESDDIAVKLLEAKR</sequence>
<protein>
    <submittedName>
        <fullName evidence="3">Glycerophosphoryl diester phosphodiesterase</fullName>
        <ecNumber evidence="3">3.1.4.46</ecNumber>
    </submittedName>
</protein>
<dbReference type="RefSeq" id="WP_419190893.1">
    <property type="nucleotide sequence ID" value="NZ_CP036434.1"/>
</dbReference>
<dbReference type="GO" id="GO:0008889">
    <property type="term" value="F:glycerophosphodiester phosphodiesterase activity"/>
    <property type="evidence" value="ECO:0007669"/>
    <property type="project" value="UniProtKB-EC"/>
</dbReference>
<feature type="signal peptide" evidence="1">
    <location>
        <begin position="1"/>
        <end position="22"/>
    </location>
</feature>
<proteinExistence type="predicted"/>
<dbReference type="PROSITE" id="PS50007">
    <property type="entry name" value="PIPLC_X_DOMAIN"/>
    <property type="match status" value="1"/>
</dbReference>
<dbReference type="PANTHER" id="PTHR46211:SF14">
    <property type="entry name" value="GLYCEROPHOSPHODIESTER PHOSPHODIESTERASE"/>
    <property type="match status" value="1"/>
</dbReference>
<reference evidence="3 4" key="1">
    <citation type="submission" date="2019-02" db="EMBL/GenBank/DDBJ databases">
        <title>Deep-cultivation of Planctomycetes and their phenomic and genomic characterization uncovers novel biology.</title>
        <authorList>
            <person name="Wiegand S."/>
            <person name="Jogler M."/>
            <person name="Boedeker C."/>
            <person name="Pinto D."/>
            <person name="Vollmers J."/>
            <person name="Rivas-Marin E."/>
            <person name="Kohn T."/>
            <person name="Peeters S.H."/>
            <person name="Heuer A."/>
            <person name="Rast P."/>
            <person name="Oberbeckmann S."/>
            <person name="Bunk B."/>
            <person name="Jeske O."/>
            <person name="Meyerdierks A."/>
            <person name="Storesund J.E."/>
            <person name="Kallscheuer N."/>
            <person name="Luecker S."/>
            <person name="Lage O.M."/>
            <person name="Pohl T."/>
            <person name="Merkel B.J."/>
            <person name="Hornburger P."/>
            <person name="Mueller R.-W."/>
            <person name="Bruemmer F."/>
            <person name="Labrenz M."/>
            <person name="Spormann A.M."/>
            <person name="Op den Camp H."/>
            <person name="Overmann J."/>
            <person name="Amann R."/>
            <person name="Jetten M.S.M."/>
            <person name="Mascher T."/>
            <person name="Medema M.H."/>
            <person name="Devos D.P."/>
            <person name="Kaster A.-K."/>
            <person name="Ovreas L."/>
            <person name="Rohde M."/>
            <person name="Galperin M.Y."/>
            <person name="Jogler C."/>
        </authorList>
    </citation>
    <scope>NUCLEOTIDE SEQUENCE [LARGE SCALE GENOMIC DNA]</scope>
    <source>
        <strain evidence="3 4">Poly30</strain>
    </source>
</reference>
<dbReference type="SUPFAM" id="SSF51695">
    <property type="entry name" value="PLC-like phosphodiesterases"/>
    <property type="match status" value="1"/>
</dbReference>
<name>A0A518ELZ4_9BACT</name>
<dbReference type="EMBL" id="CP036434">
    <property type="protein sequence ID" value="QDV05113.1"/>
    <property type="molecule type" value="Genomic_DNA"/>
</dbReference>
<feature type="domain" description="GP-PDE" evidence="2">
    <location>
        <begin position="79"/>
        <end position="326"/>
    </location>
</feature>
<keyword evidence="4" id="KW-1185">Reference proteome</keyword>
<dbReference type="Pfam" id="PF03009">
    <property type="entry name" value="GDPD"/>
    <property type="match status" value="1"/>
</dbReference>
<evidence type="ECO:0000256" key="1">
    <source>
        <dbReference type="SAM" id="SignalP"/>
    </source>
</evidence>
<keyword evidence="1" id="KW-0732">Signal</keyword>
<dbReference type="InterPro" id="IPR030395">
    <property type="entry name" value="GP_PDE_dom"/>
</dbReference>
<gene>
    <name evidence="3" type="primary">ugpQ_1</name>
    <name evidence="3" type="ORF">Poly30_06080</name>
</gene>
<dbReference type="PROSITE" id="PS51257">
    <property type="entry name" value="PROKAR_LIPOPROTEIN"/>
    <property type="match status" value="1"/>
</dbReference>
<dbReference type="AlphaFoldDB" id="A0A518ELZ4"/>